<gene>
    <name evidence="15" type="primary">sbcC</name>
    <name evidence="16" type="ORF">CD158_00550</name>
    <name evidence="15" type="ORF">QYH67_02680</name>
</gene>
<dbReference type="GO" id="GO:0004527">
    <property type="term" value="F:exonuclease activity"/>
    <property type="evidence" value="ECO:0007669"/>
    <property type="project" value="UniProtKB-KW"/>
</dbReference>
<keyword evidence="12" id="KW-0233">DNA recombination</keyword>
<dbReference type="RefSeq" id="WP_059106946.1">
    <property type="nucleotide sequence ID" value="NZ_AP024589.1"/>
</dbReference>
<keyword evidence="10" id="KW-0067">ATP-binding</keyword>
<evidence type="ECO:0000313" key="16">
    <source>
        <dbReference type="EMBL" id="PNZ69622.1"/>
    </source>
</evidence>
<sequence>MKPALLEMYNFGPFIDEKIDFKQVNQDQLFLISGKTGSGKTMIFDAMTYALYGAASTKDRAEGDLRSHFADGKSPMQVSFEFKLGDKYFKVMRQGSFIKEGNKTQTQGKLAVYEWEDEQYELRESKIKDGDDYIKSLLGVNAEQFRQLFILPQGEFKRFLLSSSSDKQKILRTLFNSERFEAIQQQLSEDIKQIRNDVEKYYDRLKHLLSEIADFEDETLKNYKEVEVDQTDKLSVYLGEFETKAEQISQSLTQQKNSQQQAVTQLRKQLDHQRDLVAKQQKLEQVNQDYQQLMEEKPNIEKLQKLLTEMLEVKPLAQLIETQENNKKRRQQIDQDIQAHQTQLKTLQQELETLEQQYDDVKQCTEEIEEKESYIKRTTLFYNKLSEYETIFNSMDTLIANKDKAQREYQSLAKQATNLEEQINNRQPDHEKVGQLTEAIYELNDQIKTVKQNQDLQQQLKIDIKKRDEQQNKTSAIKRQIADLQHQIDQFDTSQLDLTNKKDMITTLQAALHEGETCPICGSEIHHLEGHIDFDNIRSRKNELEQLERSLQAQRESYIKATSDLESLDEKINQSTVDLENDYDTTELEQQLSKNQQQKNELTEFNRLIQQQLEQKQNIEKSMYQLKYDIAQQENEIKQSETKQNDFKATTQCDDTTTFKQVFRQYEKQINEYHQRMDQLEKAQQQHNQQINNHTSQIEFLTTHLEEVEQHMTEGQANIEQEMARSGFETQQQVEQTIAKLDDKDAVEAEINQFNKNKQQYELQMEQLKKDLAGQTIEDIEAMEHQFNEAEQQLEQYSKDLTEHDYKAKENARKIKDIRQIIDALNDDLKSQKEVFQLAEILAGDNSQKLTLENFVLIYYLNRILTQANHRLAIMTGERYQLQRRKQVSRGYSGLEIEVFDGYTNKSRHITSLSGGETFQASLALALGLSEIVQQESGGVTLESMFIDEGFGTLDQETLETAIDTLVGLKSAGRMVGVISHVSELKQRINLILEVSTDQYQSHVRFEHH</sequence>
<evidence type="ECO:0000256" key="4">
    <source>
        <dbReference type="ARBA" id="ARBA00022705"/>
    </source>
</evidence>
<evidence type="ECO:0000259" key="14">
    <source>
        <dbReference type="Pfam" id="PF13476"/>
    </source>
</evidence>
<dbReference type="InterPro" id="IPR053380">
    <property type="entry name" value="SbcCD_Nuclease_C"/>
</dbReference>
<evidence type="ECO:0000256" key="7">
    <source>
        <dbReference type="ARBA" id="ARBA00022759"/>
    </source>
</evidence>
<keyword evidence="7" id="KW-0255">Endonuclease</keyword>
<feature type="coiled-coil region" evidence="13">
    <location>
        <begin position="588"/>
        <end position="835"/>
    </location>
</feature>
<evidence type="ECO:0000256" key="5">
    <source>
        <dbReference type="ARBA" id="ARBA00022722"/>
    </source>
</evidence>
<evidence type="ECO:0000256" key="6">
    <source>
        <dbReference type="ARBA" id="ARBA00022741"/>
    </source>
</evidence>
<evidence type="ECO:0000256" key="10">
    <source>
        <dbReference type="ARBA" id="ARBA00022840"/>
    </source>
</evidence>
<dbReference type="SUPFAM" id="SSF58100">
    <property type="entry name" value="Bacterial hemolysins"/>
    <property type="match status" value="1"/>
</dbReference>
<feature type="coiled-coil region" evidence="13">
    <location>
        <begin position="453"/>
        <end position="487"/>
    </location>
</feature>
<dbReference type="GO" id="GO:0016887">
    <property type="term" value="F:ATP hydrolysis activity"/>
    <property type="evidence" value="ECO:0007669"/>
    <property type="project" value="InterPro"/>
</dbReference>
<accession>A0AAP8PQZ9</accession>
<dbReference type="GeneID" id="64982330"/>
<feature type="coiled-coil region" evidence="13">
    <location>
        <begin position="395"/>
        <end position="422"/>
    </location>
</feature>
<evidence type="ECO:0000256" key="2">
    <source>
        <dbReference type="ARBA" id="ARBA00011322"/>
    </source>
</evidence>
<comment type="subunit">
    <text evidence="2">Heterodimer of SbcC and SbcD.</text>
</comment>
<evidence type="ECO:0000256" key="11">
    <source>
        <dbReference type="ARBA" id="ARBA00023054"/>
    </source>
</evidence>
<dbReference type="GO" id="GO:0006260">
    <property type="term" value="P:DNA replication"/>
    <property type="evidence" value="ECO:0007669"/>
    <property type="project" value="UniProtKB-KW"/>
</dbReference>
<dbReference type="InterPro" id="IPR027417">
    <property type="entry name" value="P-loop_NTPase"/>
</dbReference>
<proteinExistence type="inferred from homology"/>
<keyword evidence="8 15" id="KW-0378">Hydrolase</keyword>
<feature type="coiled-coil region" evidence="13">
    <location>
        <begin position="330"/>
        <end position="371"/>
    </location>
</feature>
<evidence type="ECO:0000256" key="12">
    <source>
        <dbReference type="ARBA" id="ARBA00023172"/>
    </source>
</evidence>
<evidence type="ECO:0000313" key="17">
    <source>
        <dbReference type="Proteomes" id="UP000242470"/>
    </source>
</evidence>
<dbReference type="PANTHER" id="PTHR32114:SF2">
    <property type="entry name" value="ABC TRANSPORTER ABCH.3"/>
    <property type="match status" value="1"/>
</dbReference>
<dbReference type="Pfam" id="PF13476">
    <property type="entry name" value="AAA_23"/>
    <property type="match status" value="1"/>
</dbReference>
<comment type="caution">
    <text evidence="16">The sequence shown here is derived from an EMBL/GenBank/DDBJ whole genome shotgun (WGS) entry which is preliminary data.</text>
</comment>
<evidence type="ECO:0000256" key="9">
    <source>
        <dbReference type="ARBA" id="ARBA00022839"/>
    </source>
</evidence>
<feature type="domain" description="Rad50/SbcC-type AAA" evidence="14">
    <location>
        <begin position="6"/>
        <end position="212"/>
    </location>
</feature>
<dbReference type="Pfam" id="PF13558">
    <property type="entry name" value="SbcC_Walker_B"/>
    <property type="match status" value="1"/>
</dbReference>
<dbReference type="Proteomes" id="UP001171687">
    <property type="component" value="Unassembled WGS sequence"/>
</dbReference>
<dbReference type="Proteomes" id="UP000242470">
    <property type="component" value="Unassembled WGS sequence"/>
</dbReference>
<dbReference type="SUPFAM" id="SSF75712">
    <property type="entry name" value="Rad50 coiled-coil Zn hook"/>
    <property type="match status" value="1"/>
</dbReference>
<dbReference type="GO" id="GO:0005524">
    <property type="term" value="F:ATP binding"/>
    <property type="evidence" value="ECO:0007669"/>
    <property type="project" value="UniProtKB-KW"/>
</dbReference>
<reference evidence="16 17" key="1">
    <citation type="submission" date="2017-08" db="EMBL/GenBank/DDBJ databases">
        <title>Draft genome sequences of 64 type strains of genus Staph aureus.</title>
        <authorList>
            <person name="Cole K."/>
            <person name="Golubchik T."/>
            <person name="Russell J."/>
            <person name="Foster D."/>
            <person name="Llewelyn M."/>
            <person name="Wilson D."/>
            <person name="Crook D."/>
            <person name="Paul J."/>
        </authorList>
    </citation>
    <scope>NUCLEOTIDE SEQUENCE [LARGE SCALE GENOMIC DNA]</scope>
    <source>
        <strain evidence="16 17">NCTC 12101</strain>
    </source>
</reference>
<dbReference type="SUPFAM" id="SSF52540">
    <property type="entry name" value="P-loop containing nucleoside triphosphate hydrolases"/>
    <property type="match status" value="1"/>
</dbReference>
<dbReference type="AlphaFoldDB" id="A0AAP8PQZ9"/>
<dbReference type="InterPro" id="IPR038729">
    <property type="entry name" value="Rad50/SbcC_AAA"/>
</dbReference>
<dbReference type="GO" id="GO:0006310">
    <property type="term" value="P:DNA recombination"/>
    <property type="evidence" value="ECO:0007669"/>
    <property type="project" value="UniProtKB-KW"/>
</dbReference>
<evidence type="ECO:0000256" key="3">
    <source>
        <dbReference type="ARBA" id="ARBA00013368"/>
    </source>
</evidence>
<keyword evidence="6" id="KW-0547">Nucleotide-binding</keyword>
<reference evidence="15" key="2">
    <citation type="submission" date="2023-07" db="EMBL/GenBank/DDBJ databases">
        <title>Evaluation of the beneficial properties of pineapple isolates.</title>
        <authorList>
            <person name="Adefiranye O."/>
        </authorList>
    </citation>
    <scope>NUCLEOTIDE SEQUENCE</scope>
    <source>
        <strain evidence="15">PAPLE_T1</strain>
    </source>
</reference>
<keyword evidence="4" id="KW-0235">DNA replication</keyword>
<evidence type="ECO:0000256" key="8">
    <source>
        <dbReference type="ARBA" id="ARBA00022801"/>
    </source>
</evidence>
<keyword evidence="5" id="KW-0540">Nuclease</keyword>
<dbReference type="PANTHER" id="PTHR32114">
    <property type="entry name" value="ABC TRANSPORTER ABCH.3"/>
    <property type="match status" value="1"/>
</dbReference>
<keyword evidence="9 15" id="KW-0269">Exonuclease</keyword>
<evidence type="ECO:0000256" key="1">
    <source>
        <dbReference type="ARBA" id="ARBA00006930"/>
    </source>
</evidence>
<comment type="similarity">
    <text evidence="1">Belongs to the SMC family. SbcC subfamily.</text>
</comment>
<keyword evidence="11 13" id="KW-0175">Coiled coil</keyword>
<dbReference type="GO" id="GO:0004519">
    <property type="term" value="F:endonuclease activity"/>
    <property type="evidence" value="ECO:0007669"/>
    <property type="project" value="UniProtKB-KW"/>
</dbReference>
<feature type="coiled-coil region" evidence="13">
    <location>
        <begin position="184"/>
        <end position="218"/>
    </location>
</feature>
<dbReference type="Gene3D" id="3.40.50.300">
    <property type="entry name" value="P-loop containing nucleotide triphosphate hydrolases"/>
    <property type="match status" value="2"/>
</dbReference>
<feature type="coiled-coil region" evidence="13">
    <location>
        <begin position="534"/>
        <end position="564"/>
    </location>
</feature>
<evidence type="ECO:0000313" key="15">
    <source>
        <dbReference type="EMBL" id="MDN4532494.1"/>
    </source>
</evidence>
<organism evidence="16 17">
    <name type="scientific">Staphylococcus auricularis</name>
    <dbReference type="NCBI Taxonomy" id="29379"/>
    <lineage>
        <taxon>Bacteria</taxon>
        <taxon>Bacillati</taxon>
        <taxon>Bacillota</taxon>
        <taxon>Bacilli</taxon>
        <taxon>Bacillales</taxon>
        <taxon>Staphylococcaceae</taxon>
        <taxon>Staphylococcus</taxon>
    </lineage>
</organism>
<name>A0AAP8PQZ9_9STAP</name>
<dbReference type="EMBL" id="PPQW01000002">
    <property type="protein sequence ID" value="PNZ69622.1"/>
    <property type="molecule type" value="Genomic_DNA"/>
</dbReference>
<dbReference type="NCBIfam" id="NF041751">
    <property type="entry name" value="sbcc_Staph"/>
    <property type="match status" value="1"/>
</dbReference>
<protein>
    <recommendedName>
        <fullName evidence="3">Nuclease SbcCD subunit C</fullName>
    </recommendedName>
</protein>
<feature type="coiled-coil region" evidence="13">
    <location>
        <begin position="249"/>
        <end position="303"/>
    </location>
</feature>
<evidence type="ECO:0000256" key="13">
    <source>
        <dbReference type="SAM" id="Coils"/>
    </source>
</evidence>
<dbReference type="EMBL" id="JAUHQC010000006">
    <property type="protein sequence ID" value="MDN4532494.1"/>
    <property type="molecule type" value="Genomic_DNA"/>
</dbReference>
<dbReference type="GO" id="GO:0006302">
    <property type="term" value="P:double-strand break repair"/>
    <property type="evidence" value="ECO:0007669"/>
    <property type="project" value="InterPro"/>
</dbReference>